<reference evidence="1" key="2">
    <citation type="journal article" date="2022" name="New Phytol.">
        <title>Evolutionary transition to the ectomycorrhizal habit in the genomes of a hyperdiverse lineage of mushroom-forming fungi.</title>
        <authorList>
            <person name="Looney B."/>
            <person name="Miyauchi S."/>
            <person name="Morin E."/>
            <person name="Drula E."/>
            <person name="Courty P.E."/>
            <person name="Kohler A."/>
            <person name="Kuo A."/>
            <person name="LaButti K."/>
            <person name="Pangilinan J."/>
            <person name="Lipzen A."/>
            <person name="Riley R."/>
            <person name="Andreopoulos W."/>
            <person name="He G."/>
            <person name="Johnson J."/>
            <person name="Nolan M."/>
            <person name="Tritt A."/>
            <person name="Barry K.W."/>
            <person name="Grigoriev I.V."/>
            <person name="Nagy L.G."/>
            <person name="Hibbett D."/>
            <person name="Henrissat B."/>
            <person name="Matheny P.B."/>
            <person name="Labbe J."/>
            <person name="Martin F.M."/>
        </authorList>
    </citation>
    <scope>NUCLEOTIDE SEQUENCE</scope>
    <source>
        <strain evidence="1">FP105234-sp</strain>
    </source>
</reference>
<protein>
    <submittedName>
        <fullName evidence="1">Uncharacterized protein</fullName>
    </submittedName>
</protein>
<gene>
    <name evidence="1" type="ORF">FA95DRAFT_422128</name>
</gene>
<reference evidence="1" key="1">
    <citation type="submission" date="2021-02" db="EMBL/GenBank/DDBJ databases">
        <authorList>
            <consortium name="DOE Joint Genome Institute"/>
            <person name="Ahrendt S."/>
            <person name="Looney B.P."/>
            <person name="Miyauchi S."/>
            <person name="Morin E."/>
            <person name="Drula E."/>
            <person name="Courty P.E."/>
            <person name="Chicoki N."/>
            <person name="Fauchery L."/>
            <person name="Kohler A."/>
            <person name="Kuo A."/>
            <person name="Labutti K."/>
            <person name="Pangilinan J."/>
            <person name="Lipzen A."/>
            <person name="Riley R."/>
            <person name="Andreopoulos W."/>
            <person name="He G."/>
            <person name="Johnson J."/>
            <person name="Barry K.W."/>
            <person name="Grigoriev I.V."/>
            <person name="Nagy L."/>
            <person name="Hibbett D."/>
            <person name="Henrissat B."/>
            <person name="Matheny P.B."/>
            <person name="Labbe J."/>
            <person name="Martin F."/>
        </authorList>
    </citation>
    <scope>NUCLEOTIDE SEQUENCE</scope>
    <source>
        <strain evidence="1">FP105234-sp</strain>
    </source>
</reference>
<sequence>MSEEVWNRGDVRRHSAILDDEPMPVRSFERGQGSNSPRPPTMIERSMLSRQPTMPHMYANNGYGGYNDGYGANGYDSQPQSFSPGEFVVTPTSVNPFISQYAQSPMGSPTSSTVPHYNGAYSEPTTPQAAVTRQMSTSQLSRHNTVSDMPGHGTPGTPGPEDPHYVDLSRSSVTPFQAQQYAEISRKLNVPPPAVLGSVSEEEQFLTPPAAAYSTDVPLTAGSGTTMYAQQTGLAQHFSLPAAANANPESPFADPTMFDTSRTHPDSHKQDDNEEDTQDFEAPAGMAALTHNRIASNPPILPEITVQQRAFSPVPGTYDYAVPSSVHNTPSPFHAEFGDVSVPPPAALANRSPLATAPVHAAPEVQPREPIASAGQKRPETTYTLYDEEDAYGGI</sequence>
<accession>A0ACB8S3W4</accession>
<proteinExistence type="predicted"/>
<dbReference type="Proteomes" id="UP000814033">
    <property type="component" value="Unassembled WGS sequence"/>
</dbReference>
<name>A0ACB8S3W4_9AGAM</name>
<evidence type="ECO:0000313" key="1">
    <source>
        <dbReference type="EMBL" id="KAI0051020.1"/>
    </source>
</evidence>
<organism evidence="1 2">
    <name type="scientific">Auriscalpium vulgare</name>
    <dbReference type="NCBI Taxonomy" id="40419"/>
    <lineage>
        <taxon>Eukaryota</taxon>
        <taxon>Fungi</taxon>
        <taxon>Dikarya</taxon>
        <taxon>Basidiomycota</taxon>
        <taxon>Agaricomycotina</taxon>
        <taxon>Agaricomycetes</taxon>
        <taxon>Russulales</taxon>
        <taxon>Auriscalpiaceae</taxon>
        <taxon>Auriscalpium</taxon>
    </lineage>
</organism>
<keyword evidence="2" id="KW-1185">Reference proteome</keyword>
<comment type="caution">
    <text evidence="1">The sequence shown here is derived from an EMBL/GenBank/DDBJ whole genome shotgun (WGS) entry which is preliminary data.</text>
</comment>
<dbReference type="EMBL" id="MU275856">
    <property type="protein sequence ID" value="KAI0051020.1"/>
    <property type="molecule type" value="Genomic_DNA"/>
</dbReference>
<evidence type="ECO:0000313" key="2">
    <source>
        <dbReference type="Proteomes" id="UP000814033"/>
    </source>
</evidence>